<gene>
    <name evidence="1" type="ORF">IGS68_20455</name>
</gene>
<protein>
    <submittedName>
        <fullName evidence="1">Uncharacterized protein</fullName>
    </submittedName>
</protein>
<organism evidence="1 2">
    <name type="scientific">Skermanella cutis</name>
    <dbReference type="NCBI Taxonomy" id="2775420"/>
    <lineage>
        <taxon>Bacteria</taxon>
        <taxon>Pseudomonadati</taxon>
        <taxon>Pseudomonadota</taxon>
        <taxon>Alphaproteobacteria</taxon>
        <taxon>Rhodospirillales</taxon>
        <taxon>Azospirillaceae</taxon>
        <taxon>Skermanella</taxon>
    </lineage>
</organism>
<dbReference type="EMBL" id="CP067420">
    <property type="protein sequence ID" value="QQP88394.1"/>
    <property type="molecule type" value="Genomic_DNA"/>
</dbReference>
<keyword evidence="2" id="KW-1185">Reference proteome</keyword>
<evidence type="ECO:0000313" key="2">
    <source>
        <dbReference type="Proteomes" id="UP000595197"/>
    </source>
</evidence>
<evidence type="ECO:0000313" key="1">
    <source>
        <dbReference type="EMBL" id="QQP88394.1"/>
    </source>
</evidence>
<dbReference type="RefSeq" id="WP_201073196.1">
    <property type="nucleotide sequence ID" value="NZ_CP067420.1"/>
</dbReference>
<reference evidence="1" key="1">
    <citation type="submission" date="2021-02" db="EMBL/GenBank/DDBJ databases">
        <title>Skermanella TT6 skin isolate.</title>
        <authorList>
            <person name="Lee K."/>
            <person name="Ganzorig M."/>
        </authorList>
    </citation>
    <scope>NUCLEOTIDE SEQUENCE</scope>
    <source>
        <strain evidence="1">TT6</strain>
    </source>
</reference>
<accession>A0ABX7B431</accession>
<proteinExistence type="predicted"/>
<sequence>MARVSLRVTHADNEIVVFLNGLVVYAREQEEDVSFDDVTDLDPYLTSGLNILILVGVNWSAAANYQGALTIGDITQPFSYQKDDAQPGVSWIQTFTIPA</sequence>
<name>A0ABX7B431_9PROT</name>
<dbReference type="Proteomes" id="UP000595197">
    <property type="component" value="Chromosome"/>
</dbReference>